<reference evidence="7" key="3">
    <citation type="submission" date="2025-09" db="UniProtKB">
        <authorList>
            <consortium name="Ensembl"/>
        </authorList>
    </citation>
    <scope>IDENTIFICATION</scope>
</reference>
<dbReference type="GO" id="GO:0005634">
    <property type="term" value="C:nucleus"/>
    <property type="evidence" value="ECO:0007669"/>
    <property type="project" value="TreeGrafter"/>
</dbReference>
<reference evidence="7 8" key="1">
    <citation type="submission" date="2022-01" db="EMBL/GenBank/DDBJ databases">
        <title>A chromosome-scale genome assembly of the false clownfish, Amphiprion ocellaris.</title>
        <authorList>
            <person name="Ryu T."/>
        </authorList>
    </citation>
    <scope>NUCLEOTIDE SEQUENCE [LARGE SCALE GENOMIC DNA]</scope>
</reference>
<dbReference type="Ensembl" id="ENSAOCT00000080079.1">
    <property type="protein sequence ID" value="ENSAOCP00000076419.1"/>
    <property type="gene ID" value="ENSAOCG00000003481.2"/>
</dbReference>
<evidence type="ECO:0000256" key="2">
    <source>
        <dbReference type="ARBA" id="ARBA00022801"/>
    </source>
</evidence>
<dbReference type="Pfam" id="PF00929">
    <property type="entry name" value="RNase_T"/>
    <property type="match status" value="1"/>
</dbReference>
<gene>
    <name evidence="7" type="primary">REXO5</name>
</gene>
<evidence type="ECO:0000256" key="5">
    <source>
        <dbReference type="SAM" id="MobiDB-lite"/>
    </source>
</evidence>
<dbReference type="InterPro" id="IPR012337">
    <property type="entry name" value="RNaseH-like_sf"/>
</dbReference>
<sequence>MESSSSLSSSPSLCNTKKRKNTAVGAHEKAKTLKTEQEGDEALQSGRLSRSPRVSVPLDCLQQPITLNKLTELLHYAALGRTGGIKQPSWCRLRHQKKVEGLNVVIVEGLTQSHFYKHYLSLRQLRTKYTTRVTFTPSCNNVASGIFSSELPKMDCVYFSKPDNDLHSALKGHPVISKFGTQRRGLTAYVLTQEEMIKKHYPVKGMPGFEEFVSTDSVDCVTDSSPLYGLDCEMCLTEKGHELTRVSVVDSDGNCVLDNLVKPKNRILNYLTKFSGITAAMLQPITTTLRDVQEKLRMLLPGDAVLVGHSINNDLIALKLIHQHVIDTSLLYRREFGQRFKLKVLAETVLKRQIQTEEKKGHNPSEDAAAALELAQYFIKTGPRQVVERHLEELWGYTIEEEESSDCKSAPTPSLRFADILQLLGRSVAFLGKRSDVALNLSNQQWYSSDKEVLESFKRQTKHPFLSVVQFSSFSNHLKRRFLHQEQLHRSVRQLFQTCIVLLHLVWMYSSLCVFVLQLCAYLRDMCVVFAGPFPAGFSERQVRRLFHCCGPVGRIKMLHTSVRVHAEVEFELLEGATLALKTLNGLNVQGQPMKVQRPMNESMLDLDLTLDALTGDTLNTSHLYAVKLNPSVAECIKSSAKVNGHTLDSKCSGVSPVNGLPAAKTNLLQLTDTRSTLSEETVTETFGHFGTVERVILPAKPGKHTRHACIKFESSEGKHAALSSSKYLRQENYLICQSLTPPHLPSWVAMATPVTTIRGDGETAEDENTANMYHSSQDLEMDHMMKKLDSRLGKLFRSLPDSTLSVVVLLGHTSVNGHFPGLCLMEVKQGS</sequence>
<dbReference type="Gene3D" id="3.30.70.330">
    <property type="match status" value="2"/>
</dbReference>
<evidence type="ECO:0000313" key="8">
    <source>
        <dbReference type="Proteomes" id="UP001501940"/>
    </source>
</evidence>
<dbReference type="PANTHER" id="PTHR12801">
    <property type="entry name" value="RNA EXONUCLEASE REXO1 / RECO3 FAMILY MEMBER-RELATED"/>
    <property type="match status" value="1"/>
</dbReference>
<accession>A0AAQ6AGN4</accession>
<organism evidence="7 8">
    <name type="scientific">Amphiprion ocellaris</name>
    <name type="common">Clown anemonefish</name>
    <dbReference type="NCBI Taxonomy" id="80972"/>
    <lineage>
        <taxon>Eukaryota</taxon>
        <taxon>Metazoa</taxon>
        <taxon>Chordata</taxon>
        <taxon>Craniata</taxon>
        <taxon>Vertebrata</taxon>
        <taxon>Euteleostomi</taxon>
        <taxon>Actinopterygii</taxon>
        <taxon>Neopterygii</taxon>
        <taxon>Teleostei</taxon>
        <taxon>Neoteleostei</taxon>
        <taxon>Acanthomorphata</taxon>
        <taxon>Ovalentaria</taxon>
        <taxon>Pomacentridae</taxon>
        <taxon>Amphiprion</taxon>
    </lineage>
</organism>
<dbReference type="CDD" id="cd06145">
    <property type="entry name" value="REX1_like"/>
    <property type="match status" value="1"/>
</dbReference>
<keyword evidence="2" id="KW-0378">Hydrolase</keyword>
<dbReference type="Proteomes" id="UP001501940">
    <property type="component" value="Chromosome 4"/>
</dbReference>
<dbReference type="InterPro" id="IPR036397">
    <property type="entry name" value="RNaseH_sf"/>
</dbReference>
<keyword evidence="8" id="KW-1185">Reference proteome</keyword>
<dbReference type="PROSITE" id="PS50102">
    <property type="entry name" value="RRM"/>
    <property type="match status" value="1"/>
</dbReference>
<evidence type="ECO:0000256" key="3">
    <source>
        <dbReference type="ARBA" id="ARBA00022839"/>
    </source>
</evidence>
<dbReference type="InterPro" id="IPR047021">
    <property type="entry name" value="REXO1/3/4-like"/>
</dbReference>
<reference evidence="7" key="2">
    <citation type="submission" date="2025-08" db="UniProtKB">
        <authorList>
            <consortium name="Ensembl"/>
        </authorList>
    </citation>
    <scope>IDENTIFICATION</scope>
</reference>
<proteinExistence type="predicted"/>
<dbReference type="InterPro" id="IPR035979">
    <property type="entry name" value="RBD_domain_sf"/>
</dbReference>
<dbReference type="Gene3D" id="3.30.420.10">
    <property type="entry name" value="Ribonuclease H-like superfamily/Ribonuclease H"/>
    <property type="match status" value="1"/>
</dbReference>
<keyword evidence="3" id="KW-0269">Exonuclease</keyword>
<evidence type="ECO:0000256" key="1">
    <source>
        <dbReference type="ARBA" id="ARBA00022722"/>
    </source>
</evidence>
<feature type="region of interest" description="Disordered" evidence="5">
    <location>
        <begin position="1"/>
        <end position="50"/>
    </location>
</feature>
<dbReference type="Pfam" id="PF00076">
    <property type="entry name" value="RRM_1"/>
    <property type="match status" value="2"/>
</dbReference>
<evidence type="ECO:0000259" key="6">
    <source>
        <dbReference type="PROSITE" id="PS50102"/>
    </source>
</evidence>
<dbReference type="SUPFAM" id="SSF54928">
    <property type="entry name" value="RNA-binding domain, RBD"/>
    <property type="match status" value="2"/>
</dbReference>
<dbReference type="FunFam" id="3.30.420.10:FF:000175">
    <property type="entry name" value="RNA exonuclease 5"/>
    <property type="match status" value="1"/>
</dbReference>
<keyword evidence="1" id="KW-0540">Nuclease</keyword>
<dbReference type="InterPro" id="IPR034922">
    <property type="entry name" value="REX1-like_exo"/>
</dbReference>
<evidence type="ECO:0000313" key="7">
    <source>
        <dbReference type="Ensembl" id="ENSAOCP00000076419.1"/>
    </source>
</evidence>
<dbReference type="PANTHER" id="PTHR12801:SF82">
    <property type="entry name" value="RNA EXONUCLEASE 5"/>
    <property type="match status" value="1"/>
</dbReference>
<dbReference type="SMART" id="SM00479">
    <property type="entry name" value="EXOIII"/>
    <property type="match status" value="1"/>
</dbReference>
<dbReference type="InterPro" id="IPR000504">
    <property type="entry name" value="RRM_dom"/>
</dbReference>
<dbReference type="GO" id="GO:0004527">
    <property type="term" value="F:exonuclease activity"/>
    <property type="evidence" value="ECO:0007669"/>
    <property type="project" value="UniProtKB-KW"/>
</dbReference>
<dbReference type="InterPro" id="IPR013520">
    <property type="entry name" value="Ribonucl_H"/>
</dbReference>
<dbReference type="InterPro" id="IPR012677">
    <property type="entry name" value="Nucleotide-bd_a/b_plait_sf"/>
</dbReference>
<dbReference type="GeneTree" id="ENSGT00940000161162"/>
<feature type="compositionally biased region" description="Low complexity" evidence="5">
    <location>
        <begin position="1"/>
        <end position="13"/>
    </location>
</feature>
<protein>
    <recommendedName>
        <fullName evidence="6">RRM domain-containing protein</fullName>
    </recommendedName>
</protein>
<name>A0AAQ6AGN4_AMPOC</name>
<dbReference type="SMART" id="SM00360">
    <property type="entry name" value="RRM"/>
    <property type="match status" value="2"/>
</dbReference>
<dbReference type="GO" id="GO:0003723">
    <property type="term" value="F:RNA binding"/>
    <property type="evidence" value="ECO:0007669"/>
    <property type="project" value="UniProtKB-UniRule"/>
</dbReference>
<dbReference type="SUPFAM" id="SSF53098">
    <property type="entry name" value="Ribonuclease H-like"/>
    <property type="match status" value="1"/>
</dbReference>
<feature type="domain" description="RRM" evidence="6">
    <location>
        <begin position="527"/>
        <end position="601"/>
    </location>
</feature>
<dbReference type="AlphaFoldDB" id="A0AAQ6AGN4"/>
<feature type="compositionally biased region" description="Basic and acidic residues" evidence="5">
    <location>
        <begin position="26"/>
        <end position="37"/>
    </location>
</feature>
<evidence type="ECO:0000256" key="4">
    <source>
        <dbReference type="PROSITE-ProRule" id="PRU00176"/>
    </source>
</evidence>
<keyword evidence="4" id="KW-0694">RNA-binding</keyword>